<dbReference type="AlphaFoldDB" id="A0A336JSI2"/>
<accession>A0A336JSI2</accession>
<dbReference type="EMBL" id="UFQQ01000011">
    <property type="protein sequence ID" value="SSW91246.1"/>
    <property type="molecule type" value="Genomic_DNA"/>
</dbReference>
<dbReference type="Proteomes" id="UP000252631">
    <property type="component" value="Unassembled WGS sequence"/>
</dbReference>
<evidence type="ECO:0008006" key="5">
    <source>
        <dbReference type="Google" id="ProtNLM"/>
    </source>
</evidence>
<sequence length="86" mass="9577">MQSSEEIARSGHVIPWNKGKLIGPKPPLQTKHVWAIRSKLQMESGRANLAMFNLGIDSKLRVRPRHPGRADQLCPVLSAQTGQKRA</sequence>
<proteinExistence type="predicted"/>
<reference evidence="2 3" key="1">
    <citation type="submission" date="2017-08" db="EMBL/GenBank/DDBJ databases">
        <authorList>
            <person name="de Groot N.N."/>
        </authorList>
    </citation>
    <scope>NUCLEOTIDE SEQUENCE [LARGE SCALE GENOMIC DNA]</scope>
    <source>
        <strain evidence="2 3">JA575</strain>
    </source>
</reference>
<dbReference type="EMBL" id="QRDT01000011">
    <property type="protein sequence ID" value="RED33170.1"/>
    <property type="molecule type" value="Genomic_DNA"/>
</dbReference>
<name>A0A336JSI2_9BRAD</name>
<organism evidence="2 3">
    <name type="scientific">Rhodopseudomonas pentothenatexigens</name>
    <dbReference type="NCBI Taxonomy" id="999699"/>
    <lineage>
        <taxon>Bacteria</taxon>
        <taxon>Pseudomonadati</taxon>
        <taxon>Pseudomonadota</taxon>
        <taxon>Alphaproteobacteria</taxon>
        <taxon>Hyphomicrobiales</taxon>
        <taxon>Nitrobacteraceae</taxon>
        <taxon>Rhodopseudomonas</taxon>
    </lineage>
</organism>
<evidence type="ECO:0000313" key="2">
    <source>
        <dbReference type="EMBL" id="SSW91246.1"/>
    </source>
</evidence>
<reference evidence="1 4" key="2">
    <citation type="submission" date="2018-07" db="EMBL/GenBank/DDBJ databases">
        <title>Genomic Encyclopedia of Archaeal and Bacterial Type Strains, Phase II (KMG-II): from individual species to whole genera.</title>
        <authorList>
            <person name="Goeker M."/>
        </authorList>
    </citation>
    <scope>NUCLEOTIDE SEQUENCE [LARGE SCALE GENOMIC DNA]</scope>
    <source>
        <strain evidence="1 4">JA575</strain>
    </source>
</reference>
<gene>
    <name evidence="1" type="ORF">BJ125_1117</name>
    <name evidence="2" type="ORF">SAMN05892882_1117</name>
</gene>
<dbReference type="Proteomes" id="UP000256343">
    <property type="component" value="Unassembled WGS sequence"/>
</dbReference>
<evidence type="ECO:0000313" key="3">
    <source>
        <dbReference type="Proteomes" id="UP000252631"/>
    </source>
</evidence>
<keyword evidence="4" id="KW-1185">Reference proteome</keyword>
<evidence type="ECO:0000313" key="4">
    <source>
        <dbReference type="Proteomes" id="UP000256343"/>
    </source>
</evidence>
<protein>
    <recommendedName>
        <fullName evidence="5">Integrase</fullName>
    </recommendedName>
</protein>
<evidence type="ECO:0000313" key="1">
    <source>
        <dbReference type="EMBL" id="RED33170.1"/>
    </source>
</evidence>